<organism evidence="2 3">
    <name type="scientific">Myroides guanonis</name>
    <dbReference type="NCBI Taxonomy" id="1150112"/>
    <lineage>
        <taxon>Bacteria</taxon>
        <taxon>Pseudomonadati</taxon>
        <taxon>Bacteroidota</taxon>
        <taxon>Flavobacteriia</taxon>
        <taxon>Flavobacteriales</taxon>
        <taxon>Flavobacteriaceae</taxon>
        <taxon>Myroides</taxon>
    </lineage>
</organism>
<keyword evidence="1" id="KW-0812">Transmembrane</keyword>
<accession>A0A1I3MRT7</accession>
<dbReference type="RefSeq" id="WP_090678002.1">
    <property type="nucleotide sequence ID" value="NZ_FORU01000002.1"/>
</dbReference>
<keyword evidence="1" id="KW-0472">Membrane</keyword>
<evidence type="ECO:0000313" key="3">
    <source>
        <dbReference type="Proteomes" id="UP000243887"/>
    </source>
</evidence>
<feature type="transmembrane region" description="Helical" evidence="1">
    <location>
        <begin position="107"/>
        <end position="131"/>
    </location>
</feature>
<evidence type="ECO:0000313" key="2">
    <source>
        <dbReference type="EMBL" id="SFI99662.1"/>
    </source>
</evidence>
<feature type="transmembrane region" description="Helical" evidence="1">
    <location>
        <begin position="39"/>
        <end position="57"/>
    </location>
</feature>
<name>A0A1I3MRT7_9FLAO</name>
<dbReference type="Proteomes" id="UP000243887">
    <property type="component" value="Unassembled WGS sequence"/>
</dbReference>
<dbReference type="AlphaFoldDB" id="A0A1I3MRT7"/>
<gene>
    <name evidence="2" type="ORF">SAMN04487893_102243</name>
</gene>
<proteinExistence type="predicted"/>
<dbReference type="OrthoDB" id="9790409at2"/>
<feature type="transmembrane region" description="Helical" evidence="1">
    <location>
        <begin position="78"/>
        <end position="95"/>
    </location>
</feature>
<dbReference type="InterPro" id="IPR046513">
    <property type="entry name" value="DUF6691"/>
</dbReference>
<protein>
    <submittedName>
        <fullName evidence="2">Uncharacterized protein</fullName>
    </submittedName>
</protein>
<dbReference type="Pfam" id="PF20398">
    <property type="entry name" value="DUF6691"/>
    <property type="match status" value="1"/>
</dbReference>
<dbReference type="EMBL" id="FORU01000002">
    <property type="protein sequence ID" value="SFI99662.1"/>
    <property type="molecule type" value="Genomic_DNA"/>
</dbReference>
<reference evidence="3" key="1">
    <citation type="submission" date="2016-10" db="EMBL/GenBank/DDBJ databases">
        <authorList>
            <person name="Varghese N."/>
            <person name="Submissions S."/>
        </authorList>
    </citation>
    <scope>NUCLEOTIDE SEQUENCE [LARGE SCALE GENOMIC DNA]</scope>
    <source>
        <strain evidence="3">DSM 26542</strain>
    </source>
</reference>
<evidence type="ECO:0000256" key="1">
    <source>
        <dbReference type="SAM" id="Phobius"/>
    </source>
</evidence>
<keyword evidence="1" id="KW-1133">Transmembrane helix</keyword>
<sequence length="137" mass="15082">MKKLIYLLLGIIFGITMFKSGAASWFRIFEMFHFDSFHMFGIIGVAVTLGLIITQIIKRKNIKDWSGNPIIFHPKAKGFYRYMLGGIIFGLGWALGGACPGPMFANIGAGFLPMAVVILGAIGGTWIYGLLKDKLPH</sequence>
<keyword evidence="3" id="KW-1185">Reference proteome</keyword>
<dbReference type="STRING" id="1150112.SAMN04487893_102243"/>